<evidence type="ECO:0000256" key="9">
    <source>
        <dbReference type="HAMAP-Rule" id="MF_00097"/>
    </source>
</evidence>
<evidence type="ECO:0000256" key="4">
    <source>
        <dbReference type="ARBA" id="ARBA00022842"/>
    </source>
</evidence>
<evidence type="ECO:0000256" key="3">
    <source>
        <dbReference type="ARBA" id="ARBA00022723"/>
    </source>
</evidence>
<evidence type="ECO:0000256" key="11">
    <source>
        <dbReference type="RuleBase" id="RU004253"/>
    </source>
</evidence>
<feature type="binding site" evidence="9">
    <location>
        <position position="165"/>
    </location>
    <ligand>
        <name>2-[(2R,5Z)-2-carboxy-4-methylthiazol-5(2H)-ylidene]ethyl phosphate</name>
        <dbReference type="ChEBI" id="CHEBI:62899"/>
    </ligand>
</feature>
<dbReference type="GO" id="GO:0000287">
    <property type="term" value="F:magnesium ion binding"/>
    <property type="evidence" value="ECO:0007669"/>
    <property type="project" value="UniProtKB-UniRule"/>
</dbReference>
<keyword evidence="14" id="KW-1185">Reference proteome</keyword>
<dbReference type="EMBL" id="AZEE01000028">
    <property type="protein sequence ID" value="KRK98148.1"/>
    <property type="molecule type" value="Genomic_DNA"/>
</dbReference>
<comment type="caution">
    <text evidence="13">The sequence shown here is derived from an EMBL/GenBank/DDBJ whole genome shotgun (WGS) entry which is preliminary data.</text>
</comment>
<accession>A0A0R1LY54</accession>
<name>A0A0R1LY54_9LACO</name>
<comment type="pathway">
    <text evidence="1 9 11">Cofactor biosynthesis; thiamine diphosphate biosynthesis; thiamine phosphate from 4-amino-2-methyl-5-diphosphomethylpyrimidine and 4-methyl-5-(2-phosphoethyl)-thiazole: step 1/1.</text>
</comment>
<dbReference type="GO" id="GO:0004789">
    <property type="term" value="F:thiamine-phosphate diphosphorylase activity"/>
    <property type="evidence" value="ECO:0007669"/>
    <property type="project" value="UniProtKB-UniRule"/>
</dbReference>
<comment type="cofactor">
    <cofactor evidence="9">
        <name>Mg(2+)</name>
        <dbReference type="ChEBI" id="CHEBI:18420"/>
    </cofactor>
    <text evidence="9">Binds 1 Mg(2+) ion per subunit.</text>
</comment>
<dbReference type="STRING" id="1423776.FD04_GL001126"/>
<keyword evidence="3 9" id="KW-0479">Metal-binding</keyword>
<dbReference type="GO" id="GO:0009229">
    <property type="term" value="P:thiamine diphosphate biosynthetic process"/>
    <property type="evidence" value="ECO:0007669"/>
    <property type="project" value="UniProtKB-UniRule"/>
</dbReference>
<dbReference type="AlphaFoldDB" id="A0A0R1LY54"/>
<feature type="binding site" evidence="9">
    <location>
        <position position="90"/>
    </location>
    <ligand>
        <name>Mg(2+)</name>
        <dbReference type="ChEBI" id="CHEBI:18420"/>
    </ligand>
</feature>
<dbReference type="RefSeq" id="WP_054701004.1">
    <property type="nucleotide sequence ID" value="NZ_AZEE01000028.1"/>
</dbReference>
<dbReference type="Pfam" id="PF02581">
    <property type="entry name" value="TMP-TENI"/>
    <property type="match status" value="1"/>
</dbReference>
<dbReference type="FunFam" id="3.20.20.70:FF:000096">
    <property type="entry name" value="Thiamine-phosphate synthase"/>
    <property type="match status" value="1"/>
</dbReference>
<dbReference type="PATRIC" id="fig|1423776.4.peg.1138"/>
<feature type="binding site" evidence="9">
    <location>
        <position position="109"/>
    </location>
    <ligand>
        <name>4-amino-2-methyl-5-(diphosphooxymethyl)pyrimidine</name>
        <dbReference type="ChEBI" id="CHEBI:57841"/>
    </ligand>
</feature>
<proteinExistence type="inferred from homology"/>
<dbReference type="InterPro" id="IPR013785">
    <property type="entry name" value="Aldolase_TIM"/>
</dbReference>
<dbReference type="InterPro" id="IPR034291">
    <property type="entry name" value="TMP_synthase"/>
</dbReference>
<keyword evidence="5 9" id="KW-0784">Thiamine biosynthesis</keyword>
<evidence type="ECO:0000259" key="12">
    <source>
        <dbReference type="Pfam" id="PF02581"/>
    </source>
</evidence>
<feature type="binding site" evidence="9">
    <location>
        <begin position="38"/>
        <end position="42"/>
    </location>
    <ligand>
        <name>4-amino-2-methyl-5-(diphosphooxymethyl)pyrimidine</name>
        <dbReference type="ChEBI" id="CHEBI:57841"/>
    </ligand>
</feature>
<evidence type="ECO:0000256" key="5">
    <source>
        <dbReference type="ARBA" id="ARBA00022977"/>
    </source>
</evidence>
<dbReference type="InterPro" id="IPR036206">
    <property type="entry name" value="ThiamineP_synth_sf"/>
</dbReference>
<evidence type="ECO:0000256" key="2">
    <source>
        <dbReference type="ARBA" id="ARBA00022679"/>
    </source>
</evidence>
<dbReference type="GO" id="GO:0009228">
    <property type="term" value="P:thiamine biosynthetic process"/>
    <property type="evidence" value="ECO:0007669"/>
    <property type="project" value="UniProtKB-KW"/>
</dbReference>
<reference evidence="13 14" key="1">
    <citation type="journal article" date="2015" name="Genome Announc.">
        <title>Expanding the biotechnology potential of lactobacilli through comparative genomics of 213 strains and associated genera.</title>
        <authorList>
            <person name="Sun Z."/>
            <person name="Harris H.M."/>
            <person name="McCann A."/>
            <person name="Guo C."/>
            <person name="Argimon S."/>
            <person name="Zhang W."/>
            <person name="Yang X."/>
            <person name="Jeffery I.B."/>
            <person name="Cooney J.C."/>
            <person name="Kagawa T.F."/>
            <person name="Liu W."/>
            <person name="Song Y."/>
            <person name="Salvetti E."/>
            <person name="Wrobel A."/>
            <person name="Rasinkangas P."/>
            <person name="Parkhill J."/>
            <person name="Rea M.C."/>
            <person name="O'Sullivan O."/>
            <person name="Ritari J."/>
            <person name="Douillard F.P."/>
            <person name="Paul Ross R."/>
            <person name="Yang R."/>
            <person name="Briner A.E."/>
            <person name="Felis G.E."/>
            <person name="de Vos W.M."/>
            <person name="Barrangou R."/>
            <person name="Klaenhammer T.R."/>
            <person name="Caufield P.W."/>
            <person name="Cui Y."/>
            <person name="Zhang H."/>
            <person name="O'Toole P.W."/>
        </authorList>
    </citation>
    <scope>NUCLEOTIDE SEQUENCE [LARGE SCALE GENOMIC DNA]</scope>
    <source>
        <strain evidence="13 14">DSM 19909</strain>
    </source>
</reference>
<dbReference type="GO" id="GO:0005737">
    <property type="term" value="C:cytoplasm"/>
    <property type="evidence" value="ECO:0007669"/>
    <property type="project" value="TreeGrafter"/>
</dbReference>
<dbReference type="PANTHER" id="PTHR20857:SF15">
    <property type="entry name" value="THIAMINE-PHOSPHATE SYNTHASE"/>
    <property type="match status" value="1"/>
</dbReference>
<feature type="binding site" evidence="9">
    <location>
        <position position="71"/>
    </location>
    <ligand>
        <name>Mg(2+)</name>
        <dbReference type="ChEBI" id="CHEBI:18420"/>
    </ligand>
</feature>
<dbReference type="UniPathway" id="UPA00060">
    <property type="reaction ID" value="UER00141"/>
</dbReference>
<comment type="catalytic activity">
    <reaction evidence="7 9 10">
        <text>2-(2-carboxy-4-methylthiazol-5-yl)ethyl phosphate + 4-amino-2-methyl-5-(diphosphooxymethyl)pyrimidine + 2 H(+) = thiamine phosphate + CO2 + diphosphate</text>
        <dbReference type="Rhea" id="RHEA:47848"/>
        <dbReference type="ChEBI" id="CHEBI:15378"/>
        <dbReference type="ChEBI" id="CHEBI:16526"/>
        <dbReference type="ChEBI" id="CHEBI:33019"/>
        <dbReference type="ChEBI" id="CHEBI:37575"/>
        <dbReference type="ChEBI" id="CHEBI:57841"/>
        <dbReference type="ChEBI" id="CHEBI:62890"/>
        <dbReference type="EC" id="2.5.1.3"/>
    </reaction>
</comment>
<evidence type="ECO:0000313" key="14">
    <source>
        <dbReference type="Proteomes" id="UP000051160"/>
    </source>
</evidence>
<dbReference type="Proteomes" id="UP000051160">
    <property type="component" value="Unassembled WGS sequence"/>
</dbReference>
<dbReference type="OrthoDB" id="9812206at2"/>
<comment type="similarity">
    <text evidence="9 10">Belongs to the thiamine-phosphate synthase family.</text>
</comment>
<keyword evidence="2 9" id="KW-0808">Transferase</keyword>
<feature type="binding site" evidence="9">
    <location>
        <begin position="135"/>
        <end position="137"/>
    </location>
    <ligand>
        <name>2-[(2R,5Z)-2-carboxy-4-methylthiazol-5(2H)-ylidene]ethyl phosphate</name>
        <dbReference type="ChEBI" id="CHEBI:62899"/>
    </ligand>
</feature>
<feature type="binding site" evidence="9">
    <location>
        <begin position="185"/>
        <end position="186"/>
    </location>
    <ligand>
        <name>2-[(2R,5Z)-2-carboxy-4-methylthiazol-5(2H)-ylidene]ethyl phosphate</name>
        <dbReference type="ChEBI" id="CHEBI:62899"/>
    </ligand>
</feature>
<evidence type="ECO:0000256" key="8">
    <source>
        <dbReference type="ARBA" id="ARBA00047883"/>
    </source>
</evidence>
<sequence>MMLFDHPLYLVTDSLNLTEAEFLVKIEAALAGGVDLLQLREKAVTSKQYYSRAQKVKQLTDQYQVPLIIDDRLDIAMAVDAAGVHLGEEDLDVTTARKLLGPTKLIGATTKTVQQAVSAVEQGADYLGVGAIFPTTTHVKTVATSVETLTAIRHNVNVPVFAIGGLNQHNVAAIKPAQVAGVAVVSAIMKASEPKKAAAQLRQQILSVIKQ</sequence>
<evidence type="ECO:0000256" key="10">
    <source>
        <dbReference type="RuleBase" id="RU003826"/>
    </source>
</evidence>
<dbReference type="SUPFAM" id="SSF51391">
    <property type="entry name" value="Thiamin phosphate synthase"/>
    <property type="match status" value="1"/>
</dbReference>
<gene>
    <name evidence="9" type="primary">thiE</name>
    <name evidence="13" type="ORF">FD04_GL001126</name>
</gene>
<feature type="binding site" evidence="9">
    <location>
        <position position="138"/>
    </location>
    <ligand>
        <name>4-amino-2-methyl-5-(diphosphooxymethyl)pyrimidine</name>
        <dbReference type="ChEBI" id="CHEBI:57841"/>
    </ligand>
</feature>
<evidence type="ECO:0000256" key="1">
    <source>
        <dbReference type="ARBA" id="ARBA00005165"/>
    </source>
</evidence>
<comment type="catalytic activity">
    <reaction evidence="8 9 10">
        <text>2-[(2R,5Z)-2-carboxy-4-methylthiazol-5(2H)-ylidene]ethyl phosphate + 4-amino-2-methyl-5-(diphosphooxymethyl)pyrimidine + 2 H(+) = thiamine phosphate + CO2 + diphosphate</text>
        <dbReference type="Rhea" id="RHEA:47844"/>
        <dbReference type="ChEBI" id="CHEBI:15378"/>
        <dbReference type="ChEBI" id="CHEBI:16526"/>
        <dbReference type="ChEBI" id="CHEBI:33019"/>
        <dbReference type="ChEBI" id="CHEBI:37575"/>
        <dbReference type="ChEBI" id="CHEBI:57841"/>
        <dbReference type="ChEBI" id="CHEBI:62899"/>
        <dbReference type="EC" id="2.5.1.3"/>
    </reaction>
</comment>
<comment type="function">
    <text evidence="9">Condenses 4-methyl-5-(beta-hydroxyethyl)thiazole monophosphate (THZ-P) and 2-methyl-4-amino-5-hydroxymethyl pyrimidine pyrophosphate (HMP-PP) to form thiamine monophosphate (TMP).</text>
</comment>
<dbReference type="CDD" id="cd00564">
    <property type="entry name" value="TMP_TenI"/>
    <property type="match status" value="1"/>
</dbReference>
<evidence type="ECO:0000256" key="6">
    <source>
        <dbReference type="ARBA" id="ARBA00047334"/>
    </source>
</evidence>
<organism evidence="13 14">
    <name type="scientific">Secundilactobacillus odoratitofui DSM 19909 = JCM 15043</name>
    <dbReference type="NCBI Taxonomy" id="1423776"/>
    <lineage>
        <taxon>Bacteria</taxon>
        <taxon>Bacillati</taxon>
        <taxon>Bacillota</taxon>
        <taxon>Bacilli</taxon>
        <taxon>Lactobacillales</taxon>
        <taxon>Lactobacillaceae</taxon>
        <taxon>Secundilactobacillus</taxon>
    </lineage>
</organism>
<feature type="binding site" evidence="9">
    <location>
        <position position="70"/>
    </location>
    <ligand>
        <name>4-amino-2-methyl-5-(diphosphooxymethyl)pyrimidine</name>
        <dbReference type="ChEBI" id="CHEBI:57841"/>
    </ligand>
</feature>
<dbReference type="EC" id="2.5.1.3" evidence="9"/>
<evidence type="ECO:0000313" key="13">
    <source>
        <dbReference type="EMBL" id="KRK98148.1"/>
    </source>
</evidence>
<comment type="catalytic activity">
    <reaction evidence="6 9 10">
        <text>4-methyl-5-(2-phosphooxyethyl)-thiazole + 4-amino-2-methyl-5-(diphosphooxymethyl)pyrimidine + H(+) = thiamine phosphate + diphosphate</text>
        <dbReference type="Rhea" id="RHEA:22328"/>
        <dbReference type="ChEBI" id="CHEBI:15378"/>
        <dbReference type="ChEBI" id="CHEBI:33019"/>
        <dbReference type="ChEBI" id="CHEBI:37575"/>
        <dbReference type="ChEBI" id="CHEBI:57841"/>
        <dbReference type="ChEBI" id="CHEBI:58296"/>
        <dbReference type="EC" id="2.5.1.3"/>
    </reaction>
</comment>
<dbReference type="NCBIfam" id="TIGR00693">
    <property type="entry name" value="thiE"/>
    <property type="match status" value="1"/>
</dbReference>
<evidence type="ECO:0000256" key="7">
    <source>
        <dbReference type="ARBA" id="ARBA00047851"/>
    </source>
</evidence>
<protein>
    <recommendedName>
        <fullName evidence="9">Thiamine-phosphate synthase</fullName>
        <shortName evidence="9">TP synthase</shortName>
        <shortName evidence="9">TPS</shortName>
        <ecNumber evidence="9">2.5.1.3</ecNumber>
    </recommendedName>
    <alternativeName>
        <fullName evidence="9">Thiamine-phosphate pyrophosphorylase</fullName>
        <shortName evidence="9">TMP pyrophosphorylase</shortName>
        <shortName evidence="9">TMP-PPase</shortName>
    </alternativeName>
</protein>
<keyword evidence="4 9" id="KW-0460">Magnesium</keyword>
<dbReference type="HAMAP" id="MF_00097">
    <property type="entry name" value="TMP_synthase"/>
    <property type="match status" value="1"/>
</dbReference>
<feature type="domain" description="Thiamine phosphate synthase/TenI" evidence="12">
    <location>
        <begin position="8"/>
        <end position="188"/>
    </location>
</feature>
<dbReference type="PANTHER" id="PTHR20857">
    <property type="entry name" value="THIAMINE-PHOSPHATE PYROPHOSPHORYLASE"/>
    <property type="match status" value="1"/>
</dbReference>
<dbReference type="Gene3D" id="3.20.20.70">
    <property type="entry name" value="Aldolase class I"/>
    <property type="match status" value="1"/>
</dbReference>
<dbReference type="InterPro" id="IPR022998">
    <property type="entry name" value="ThiamineP_synth_TenI"/>
</dbReference>